<keyword evidence="4" id="KW-0813">Transport</keyword>
<evidence type="ECO:0000256" key="1">
    <source>
        <dbReference type="ARBA" id="ARBA00004370"/>
    </source>
</evidence>
<reference evidence="10 11" key="1">
    <citation type="journal article" date="2005" name="PLoS Biol.">
        <title>The genomes of Oryza sativa: a history of duplications.</title>
        <authorList>
            <person name="Yu J."/>
            <person name="Wang J."/>
            <person name="Lin W."/>
            <person name="Li S."/>
            <person name="Li H."/>
            <person name="Zhou J."/>
            <person name="Ni P."/>
            <person name="Dong W."/>
            <person name="Hu S."/>
            <person name="Zeng C."/>
            <person name="Zhang J."/>
            <person name="Zhang Y."/>
            <person name="Li R."/>
            <person name="Xu Z."/>
            <person name="Li S."/>
            <person name="Li X."/>
            <person name="Zheng H."/>
            <person name="Cong L."/>
            <person name="Lin L."/>
            <person name="Yin J."/>
            <person name="Geng J."/>
            <person name="Li G."/>
            <person name="Shi J."/>
            <person name="Liu J."/>
            <person name="Lv H."/>
            <person name="Li J."/>
            <person name="Wang J."/>
            <person name="Deng Y."/>
            <person name="Ran L."/>
            <person name="Shi X."/>
            <person name="Wang X."/>
            <person name="Wu Q."/>
            <person name="Li C."/>
            <person name="Ren X."/>
            <person name="Wang J."/>
            <person name="Wang X."/>
            <person name="Li D."/>
            <person name="Liu D."/>
            <person name="Zhang X."/>
            <person name="Ji Z."/>
            <person name="Zhao W."/>
            <person name="Sun Y."/>
            <person name="Zhang Z."/>
            <person name="Bao J."/>
            <person name="Han Y."/>
            <person name="Dong L."/>
            <person name="Ji J."/>
            <person name="Chen P."/>
            <person name="Wu S."/>
            <person name="Liu J."/>
            <person name="Xiao Y."/>
            <person name="Bu D."/>
            <person name="Tan J."/>
            <person name="Yang L."/>
            <person name="Ye C."/>
            <person name="Zhang J."/>
            <person name="Xu J."/>
            <person name="Zhou Y."/>
            <person name="Yu Y."/>
            <person name="Zhang B."/>
            <person name="Zhuang S."/>
            <person name="Wei H."/>
            <person name="Liu B."/>
            <person name="Lei M."/>
            <person name="Yu H."/>
            <person name="Li Y."/>
            <person name="Xu H."/>
            <person name="Wei S."/>
            <person name="He X."/>
            <person name="Fang L."/>
            <person name="Zhang Z."/>
            <person name="Zhang Y."/>
            <person name="Huang X."/>
            <person name="Su Z."/>
            <person name="Tong W."/>
            <person name="Li J."/>
            <person name="Tong Z."/>
            <person name="Li S."/>
            <person name="Ye J."/>
            <person name="Wang L."/>
            <person name="Fang L."/>
            <person name="Lei T."/>
            <person name="Chen C."/>
            <person name="Chen H."/>
            <person name="Xu Z."/>
            <person name="Li H."/>
            <person name="Huang H."/>
            <person name="Zhang F."/>
            <person name="Xu H."/>
            <person name="Li N."/>
            <person name="Zhao C."/>
            <person name="Li S."/>
            <person name="Dong L."/>
            <person name="Huang Y."/>
            <person name="Li L."/>
            <person name="Xi Y."/>
            <person name="Qi Q."/>
            <person name="Li W."/>
            <person name="Zhang B."/>
            <person name="Hu W."/>
            <person name="Zhang Y."/>
            <person name="Tian X."/>
            <person name="Jiao Y."/>
            <person name="Liang X."/>
            <person name="Jin J."/>
            <person name="Gao L."/>
            <person name="Zheng W."/>
            <person name="Hao B."/>
            <person name="Liu S."/>
            <person name="Wang W."/>
            <person name="Yuan L."/>
            <person name="Cao M."/>
            <person name="McDermott J."/>
            <person name="Samudrala R."/>
            <person name="Wang J."/>
            <person name="Wong G.K."/>
            <person name="Yang H."/>
        </authorList>
    </citation>
    <scope>NUCLEOTIDE SEQUENCE [LARGE SCALE GENOMIC DNA]</scope>
    <source>
        <strain evidence="11">cv. 93-11</strain>
    </source>
</reference>
<evidence type="ECO:0000256" key="7">
    <source>
        <dbReference type="PROSITE-ProRule" id="PRU00117"/>
    </source>
</evidence>
<comment type="subcellular location">
    <subcellularLocation>
        <location evidence="1">Membrane</location>
    </subcellularLocation>
</comment>
<keyword evidence="11" id="KW-1185">Reference proteome</keyword>
<dbReference type="HOGENOM" id="CLU_019157_0_0_1"/>
<feature type="region of interest" description="Disordered" evidence="8">
    <location>
        <begin position="603"/>
        <end position="628"/>
    </location>
</feature>
<evidence type="ECO:0000256" key="5">
    <source>
        <dbReference type="ARBA" id="ARBA00022989"/>
    </source>
</evidence>
<dbReference type="InterPro" id="IPR004088">
    <property type="entry name" value="KH_dom_type_1"/>
</dbReference>
<gene>
    <name evidence="10" type="ORF">OsI_33565</name>
</gene>
<dbReference type="GO" id="GO:0006865">
    <property type="term" value="P:amino acid transport"/>
    <property type="evidence" value="ECO:0007669"/>
    <property type="project" value="UniProtKB-KW"/>
</dbReference>
<dbReference type="PROSITE" id="PS50084">
    <property type="entry name" value="KH_TYPE_1"/>
    <property type="match status" value="3"/>
</dbReference>
<proteinExistence type="predicted"/>
<organism evidence="10 11">
    <name type="scientific">Oryza sativa subsp. indica</name>
    <name type="common">Rice</name>
    <dbReference type="NCBI Taxonomy" id="39946"/>
    <lineage>
        <taxon>Eukaryota</taxon>
        <taxon>Viridiplantae</taxon>
        <taxon>Streptophyta</taxon>
        <taxon>Embryophyta</taxon>
        <taxon>Tracheophyta</taxon>
        <taxon>Spermatophyta</taxon>
        <taxon>Magnoliopsida</taxon>
        <taxon>Liliopsida</taxon>
        <taxon>Poales</taxon>
        <taxon>Poaceae</taxon>
        <taxon>BOP clade</taxon>
        <taxon>Oryzoideae</taxon>
        <taxon>Oryzeae</taxon>
        <taxon>Oryzinae</taxon>
        <taxon>Oryza</taxon>
        <taxon>Oryza sativa</taxon>
    </lineage>
</organism>
<dbReference type="EMBL" id="CM000135">
    <property type="protein sequence ID" value="EEC66938.1"/>
    <property type="molecule type" value="Genomic_DNA"/>
</dbReference>
<dbReference type="Proteomes" id="UP000007015">
    <property type="component" value="Chromosome 10"/>
</dbReference>
<keyword evidence="3" id="KW-0677">Repeat</keyword>
<dbReference type="SUPFAM" id="SSF54791">
    <property type="entry name" value="Eukaryotic type KH-domain (KH-domain type I)"/>
    <property type="match status" value="3"/>
</dbReference>
<keyword evidence="6" id="KW-0472">Membrane</keyword>
<evidence type="ECO:0000313" key="10">
    <source>
        <dbReference type="EMBL" id="EEC66938.1"/>
    </source>
</evidence>
<keyword evidence="4" id="KW-0029">Amino-acid transport</keyword>
<evidence type="ECO:0000256" key="4">
    <source>
        <dbReference type="ARBA" id="ARBA00022970"/>
    </source>
</evidence>
<dbReference type="GO" id="GO:0003723">
    <property type="term" value="F:RNA binding"/>
    <property type="evidence" value="ECO:0007669"/>
    <property type="project" value="UniProtKB-UniRule"/>
</dbReference>
<dbReference type="Pfam" id="PF01490">
    <property type="entry name" value="Aa_trans"/>
    <property type="match status" value="1"/>
</dbReference>
<feature type="region of interest" description="Disordered" evidence="8">
    <location>
        <begin position="1"/>
        <end position="23"/>
    </location>
</feature>
<dbReference type="Gene3D" id="3.30.1370.10">
    <property type="entry name" value="K Homology domain, type 1"/>
    <property type="match status" value="3"/>
</dbReference>
<dbReference type="SMART" id="SM00322">
    <property type="entry name" value="KH"/>
    <property type="match status" value="3"/>
</dbReference>
<accession>B8BGT6</accession>
<dbReference type="InterPro" id="IPR036612">
    <property type="entry name" value="KH_dom_type_1_sf"/>
</dbReference>
<feature type="domain" description="K Homology" evidence="9">
    <location>
        <begin position="238"/>
        <end position="311"/>
    </location>
</feature>
<feature type="domain" description="K Homology" evidence="9">
    <location>
        <begin position="325"/>
        <end position="432"/>
    </location>
</feature>
<name>B8BGT6_ORYSI</name>
<feature type="domain" description="K Homology" evidence="9">
    <location>
        <begin position="682"/>
        <end position="751"/>
    </location>
</feature>
<dbReference type="CDD" id="cd22459">
    <property type="entry name" value="KH-I_PEPPER_rpt1_like"/>
    <property type="match status" value="1"/>
</dbReference>
<keyword evidence="7" id="KW-0694">RNA-binding</keyword>
<evidence type="ECO:0000256" key="6">
    <source>
        <dbReference type="ARBA" id="ARBA00023136"/>
    </source>
</evidence>
<evidence type="ECO:0000256" key="2">
    <source>
        <dbReference type="ARBA" id="ARBA00022692"/>
    </source>
</evidence>
<dbReference type="InterPro" id="IPR004087">
    <property type="entry name" value="KH_dom"/>
</dbReference>
<dbReference type="OMA" id="QVIMKMQ"/>
<dbReference type="AlphaFoldDB" id="B8BGT6"/>
<dbReference type="PANTHER" id="PTHR10288">
    <property type="entry name" value="KH DOMAIN CONTAINING RNA BINDING PROTEIN"/>
    <property type="match status" value="1"/>
</dbReference>
<dbReference type="InterPro" id="IPR013057">
    <property type="entry name" value="AA_transpt_TM"/>
</dbReference>
<dbReference type="Pfam" id="PF00013">
    <property type="entry name" value="KH_1"/>
    <property type="match status" value="3"/>
</dbReference>
<keyword evidence="5" id="KW-1133">Transmembrane helix</keyword>
<protein>
    <recommendedName>
        <fullName evidence="9">K Homology domain-containing protein</fullName>
    </recommendedName>
</protein>
<evidence type="ECO:0000256" key="8">
    <source>
        <dbReference type="SAM" id="MobiDB-lite"/>
    </source>
</evidence>
<evidence type="ECO:0000256" key="3">
    <source>
        <dbReference type="ARBA" id="ARBA00022737"/>
    </source>
</evidence>
<dbReference type="GO" id="GO:0016020">
    <property type="term" value="C:membrane"/>
    <property type="evidence" value="ECO:0007669"/>
    <property type="project" value="UniProtKB-SubCell"/>
</dbReference>
<evidence type="ECO:0000259" key="9">
    <source>
        <dbReference type="SMART" id="SM00322"/>
    </source>
</evidence>
<keyword evidence="2" id="KW-0812">Transmembrane</keyword>
<evidence type="ECO:0000313" key="11">
    <source>
        <dbReference type="Proteomes" id="UP000007015"/>
    </source>
</evidence>
<sequence>MSPARGGTPEEEGGGADVEKAAAETGGRGTWRHAAFHVATTIATPAAYAPLPFALASLGWPLGVCSLVTGTLVTWCSSLVVASLWQWNGDKHTSYKLLAKSIFGPWGYWYVSFFQQVASIGNNIAIQIAAGSSLKAVYKHYHTTDDGAMTLQQFIILFGAFELLLSQLPDIHSLRATRNAGMNSYCDKKEITVAFSKTKRQEEDEVIWRMVEQGATDDEECGGTNCSAGENRDPGWPGTSVFRMLIPATKVGAVIGHSGERLRRLCEETKACVRVIGGHFAAAERAVIIFAKEQPDEPKPPAIDALLRVYECTINDDGLDVRYNNIVVARILTPSEQAASLIGDQGSVINYIKKASKTNIHVIGNFLTLMHLLEPLVPSIDKFDISGLQLSIYTDADGDLPPVALEDDMIIEIWGLPARVHQALELVACHLRKYLVHRSVIPLFDPHVSIPISPVDMPPFHYSDHHEGLLHEASPGYYSLYSEAFQLEHPWTDTSYSRYPMENFTHADIFEYRQEAPVFFGRYRSVTPPHYGHEAEAYLSSPMELCLHNNLNTYGWQATPPIGRSDTVERIRSLISVYGKQAHPHPLRQTYQSTKMEKHPHSGISLYRRDDHPTRVSPSPATELPPSPAVSAYKWQVSPSLKMYPSTNVENLQHCRVSACAPEELPNVVVPSLTSQSPAVTSQVIMKMQVPIFYAEAVIGPTGARIDYIRQASGSSVVIKDLDDSAMSIEITGSAATDVQIAEQLIKNFMAEAAAASPDHSYDFIPSHLPAPRSPEPDIPTTSLTRRASCFTEPRLQATY</sequence>
<dbReference type="STRING" id="39946.B8BGT6"/>
<dbReference type="Gramene" id="BGIOSGA032910-TA">
    <property type="protein sequence ID" value="BGIOSGA032910-PA"/>
    <property type="gene ID" value="BGIOSGA032910"/>
</dbReference>